<comment type="caution">
    <text evidence="1">The sequence shown here is derived from an EMBL/GenBank/DDBJ whole genome shotgun (WGS) entry which is preliminary data.</text>
</comment>
<evidence type="ECO:0000313" key="2">
    <source>
        <dbReference type="Proteomes" id="UP001497700"/>
    </source>
</evidence>
<accession>A0ACB9Z8J8</accession>
<dbReference type="EMBL" id="MU393441">
    <property type="protein sequence ID" value="KAI4868104.1"/>
    <property type="molecule type" value="Genomic_DNA"/>
</dbReference>
<name>A0ACB9Z8J8_9PEZI</name>
<reference evidence="1 2" key="1">
    <citation type="journal article" date="2022" name="New Phytol.">
        <title>Ecological generalism drives hyperdiversity of secondary metabolite gene clusters in xylarialean endophytes.</title>
        <authorList>
            <person name="Franco M.E.E."/>
            <person name="Wisecaver J.H."/>
            <person name="Arnold A.E."/>
            <person name="Ju Y.M."/>
            <person name="Slot J.C."/>
            <person name="Ahrendt S."/>
            <person name="Moore L.P."/>
            <person name="Eastman K.E."/>
            <person name="Scott K."/>
            <person name="Konkel Z."/>
            <person name="Mondo S.J."/>
            <person name="Kuo A."/>
            <person name="Hayes R.D."/>
            <person name="Haridas S."/>
            <person name="Andreopoulos B."/>
            <person name="Riley R."/>
            <person name="LaButti K."/>
            <person name="Pangilinan J."/>
            <person name="Lipzen A."/>
            <person name="Amirebrahimi M."/>
            <person name="Yan J."/>
            <person name="Adam C."/>
            <person name="Keymanesh K."/>
            <person name="Ng V."/>
            <person name="Louie K."/>
            <person name="Northen T."/>
            <person name="Drula E."/>
            <person name="Henrissat B."/>
            <person name="Hsieh H.M."/>
            <person name="Youens-Clark K."/>
            <person name="Lutzoni F."/>
            <person name="Miadlikowska J."/>
            <person name="Eastwood D.C."/>
            <person name="Hamelin R.C."/>
            <person name="Grigoriev I.V."/>
            <person name="U'Ren J.M."/>
        </authorList>
    </citation>
    <scope>NUCLEOTIDE SEQUENCE [LARGE SCALE GENOMIC DNA]</scope>
    <source>
        <strain evidence="1 2">CBS 119005</strain>
    </source>
</reference>
<keyword evidence="2" id="KW-1185">Reference proteome</keyword>
<protein>
    <submittedName>
        <fullName evidence="1">Uncharacterized protein</fullName>
    </submittedName>
</protein>
<dbReference type="Proteomes" id="UP001497700">
    <property type="component" value="Unassembled WGS sequence"/>
</dbReference>
<proteinExistence type="predicted"/>
<sequence>MLPQLQQGSLSMLVLLSRGTVTAVRGNNYAVILLVSILYVGPCCCPMPCFGSGAVTAVGSAGEGYHVRSIDLRRRSSSSPSRTIYYGADHQEKIGRPG</sequence>
<gene>
    <name evidence="1" type="ORF">F4820DRAFT_162115</name>
</gene>
<organism evidence="1 2">
    <name type="scientific">Hypoxylon rubiginosum</name>
    <dbReference type="NCBI Taxonomy" id="110542"/>
    <lineage>
        <taxon>Eukaryota</taxon>
        <taxon>Fungi</taxon>
        <taxon>Dikarya</taxon>
        <taxon>Ascomycota</taxon>
        <taxon>Pezizomycotina</taxon>
        <taxon>Sordariomycetes</taxon>
        <taxon>Xylariomycetidae</taxon>
        <taxon>Xylariales</taxon>
        <taxon>Hypoxylaceae</taxon>
        <taxon>Hypoxylon</taxon>
    </lineage>
</organism>
<evidence type="ECO:0000313" key="1">
    <source>
        <dbReference type="EMBL" id="KAI4868104.1"/>
    </source>
</evidence>